<keyword evidence="3" id="KW-1185">Reference proteome</keyword>
<feature type="region of interest" description="Disordered" evidence="1">
    <location>
        <begin position="130"/>
        <end position="159"/>
    </location>
</feature>
<evidence type="ECO:0000313" key="3">
    <source>
        <dbReference type="Proteomes" id="UP000197619"/>
    </source>
</evidence>
<organism evidence="2 3">
    <name type="scientific">Lonchura striata</name>
    <name type="common">white-rumped munia</name>
    <dbReference type="NCBI Taxonomy" id="40157"/>
    <lineage>
        <taxon>Eukaryota</taxon>
        <taxon>Metazoa</taxon>
        <taxon>Chordata</taxon>
        <taxon>Craniata</taxon>
        <taxon>Vertebrata</taxon>
        <taxon>Euteleostomi</taxon>
        <taxon>Archelosauria</taxon>
        <taxon>Archosauria</taxon>
        <taxon>Dinosauria</taxon>
        <taxon>Saurischia</taxon>
        <taxon>Theropoda</taxon>
        <taxon>Coelurosauria</taxon>
        <taxon>Aves</taxon>
        <taxon>Neognathae</taxon>
        <taxon>Neoaves</taxon>
        <taxon>Telluraves</taxon>
        <taxon>Australaves</taxon>
        <taxon>Passeriformes</taxon>
        <taxon>Passeroidea</taxon>
        <taxon>Estrildidae</taxon>
        <taxon>Estrildinae</taxon>
        <taxon>Lonchura</taxon>
    </lineage>
</organism>
<feature type="region of interest" description="Disordered" evidence="1">
    <location>
        <begin position="308"/>
        <end position="349"/>
    </location>
</feature>
<feature type="compositionally biased region" description="Polar residues" evidence="1">
    <location>
        <begin position="592"/>
        <end position="605"/>
    </location>
</feature>
<comment type="caution">
    <text evidence="2">The sequence shown here is derived from an EMBL/GenBank/DDBJ whole genome shotgun (WGS) entry which is preliminary data.</text>
</comment>
<gene>
    <name evidence="2" type="ORF">RLOC_00000893</name>
</gene>
<evidence type="ECO:0000313" key="2">
    <source>
        <dbReference type="EMBL" id="OWK52757.1"/>
    </source>
</evidence>
<reference evidence="2 3" key="1">
    <citation type="submission" date="2017-05" db="EMBL/GenBank/DDBJ databases">
        <title>Genome of assembly of the Bengalese finch, Lonchura striata domestica.</title>
        <authorList>
            <person name="Colquitt B.M."/>
            <person name="Brainard M.S."/>
        </authorList>
    </citation>
    <scope>NUCLEOTIDE SEQUENCE [LARGE SCALE GENOMIC DNA]</scope>
    <source>
        <strain evidence="2">White83orange57</strain>
    </source>
</reference>
<feature type="compositionally biased region" description="Basic and acidic residues" evidence="1">
    <location>
        <begin position="130"/>
        <end position="146"/>
    </location>
</feature>
<name>A0A218UG36_9PASE</name>
<feature type="region of interest" description="Disordered" evidence="1">
    <location>
        <begin position="535"/>
        <end position="562"/>
    </location>
</feature>
<feature type="region of interest" description="Disordered" evidence="1">
    <location>
        <begin position="251"/>
        <end position="272"/>
    </location>
</feature>
<feature type="compositionally biased region" description="Basic and acidic residues" evidence="1">
    <location>
        <begin position="263"/>
        <end position="272"/>
    </location>
</feature>
<feature type="compositionally biased region" description="Low complexity" evidence="1">
    <location>
        <begin position="330"/>
        <end position="341"/>
    </location>
</feature>
<feature type="compositionally biased region" description="Basic and acidic residues" evidence="1">
    <location>
        <begin position="396"/>
        <end position="409"/>
    </location>
</feature>
<protein>
    <submittedName>
        <fullName evidence="2">Uncharacterized protein</fullName>
    </submittedName>
</protein>
<feature type="region of interest" description="Disordered" evidence="1">
    <location>
        <begin position="592"/>
        <end position="612"/>
    </location>
</feature>
<sequence length="680" mass="75951">MNKLAIATSDVTKLKQPLQSSLLALGNSQWQVSKVLPKWRDFEDQDHSLLVDALEGAQENISLALSCIQAQLWIQSTAALIIRKGSEGVFPAEIRKVVWDSATDFERDLQSWWTMTEEEEERTFAKMDRELSQREDVEENHQREVPGDQEVSQHGARSSQELYQGQVRVGVWEVSQYRGGTHQEFYEGEETIRAQELSQWEEDSEMYQEGWEREERVTTQEISQWEIDVSGQQEMGWGEDERCHELSLQRDLSVPEDSQGDDAQLHSRREGERYQDLSAWGQGVHSHMSQWEDRRDLELSQVRVSNGRELCQGPDAAAQELPRWDDSPTEAEPAAAAPAGAAEEEEEPGWAVAEWTGAELAEEDSVEALVWASLWESDSEEELCQETFSLVQALSQKEDNVSSSSEEKSVGPVTEGDTQPSPPEGPSSASPVGTEVTAEAAPALPSASRAHGSPTEAEPAAAAPSGAAEEAAAESGMAVRDSIDDEDEEMKFWQFMDDLEPFLVGDSIVSQKASVSEQCMGEYLPHREGVEVMRSHHLSGPEEYLERDLSQGEVSSSQDPSDWDECMEQVLSGGDVVSCEELSDWEEYIGQNVSRGNGSRPSGVSSWEDDSDTGLMQENWPEHVILAKRLFPADDEWDDVSLLELAPEDGKVEKRKVCVRALRALRGLFRCPCLRPRSED</sequence>
<feature type="region of interest" description="Disordered" evidence="1">
    <location>
        <begin position="395"/>
        <end position="485"/>
    </location>
</feature>
<proteinExistence type="predicted"/>
<feature type="compositionally biased region" description="Polar residues" evidence="1">
    <location>
        <begin position="150"/>
        <end position="159"/>
    </location>
</feature>
<accession>A0A218UG36</accession>
<dbReference type="Proteomes" id="UP000197619">
    <property type="component" value="Unassembled WGS sequence"/>
</dbReference>
<dbReference type="AlphaFoldDB" id="A0A218UG36"/>
<evidence type="ECO:0000256" key="1">
    <source>
        <dbReference type="SAM" id="MobiDB-lite"/>
    </source>
</evidence>
<dbReference type="EMBL" id="MUZQ01000323">
    <property type="protein sequence ID" value="OWK52757.1"/>
    <property type="molecule type" value="Genomic_DNA"/>
</dbReference>
<feature type="compositionally biased region" description="Low complexity" evidence="1">
    <location>
        <begin position="456"/>
        <end position="476"/>
    </location>
</feature>